<dbReference type="SUPFAM" id="SSF52047">
    <property type="entry name" value="RNI-like"/>
    <property type="match status" value="1"/>
</dbReference>
<sequence>MHIQCLRKADSVDEMFGCMDIHTALFASLHHFKNISIIDATSIQFTEEIITQIFSLSLLTELHLESCRTDPSIVAPDICPGNKPVEFSYDEVQSHGEPGRREIGPTGYPWWLRLLSKENTKSLSLIQPHNTAVLLRFLAEGFDMKKLTFLNVSPSSNPALFVGAIAQCPLLECLVLTSPDWKDEETTQICSGLQERGALSRLNHYDGPFEIGYALLRISPIHEMIINLMSEEDAHQLLQGFRTYKRDPTYLELDISSVGLEFMKQVLAFPTLEWLEVTTDTYIESDSHHGTYSIDQVWLDLQSVTLPESLEYYEINVRELGVVQFDA</sequence>
<proteinExistence type="predicted"/>
<gene>
    <name evidence="1" type="ORF">NLI96_g3852</name>
</gene>
<reference evidence="1" key="1">
    <citation type="submission" date="2022-07" db="EMBL/GenBank/DDBJ databases">
        <title>Genome Sequence of Physisporinus lineatus.</title>
        <authorList>
            <person name="Buettner E."/>
        </authorList>
    </citation>
    <scope>NUCLEOTIDE SEQUENCE</scope>
    <source>
        <strain evidence="1">VT162</strain>
    </source>
</reference>
<dbReference type="Gene3D" id="3.80.10.10">
    <property type="entry name" value="Ribonuclease Inhibitor"/>
    <property type="match status" value="1"/>
</dbReference>
<dbReference type="EMBL" id="JANAWD010000105">
    <property type="protein sequence ID" value="KAJ3486988.1"/>
    <property type="molecule type" value="Genomic_DNA"/>
</dbReference>
<keyword evidence="2" id="KW-1185">Reference proteome</keyword>
<dbReference type="AlphaFoldDB" id="A0AAD5YFB3"/>
<evidence type="ECO:0000313" key="1">
    <source>
        <dbReference type="EMBL" id="KAJ3486988.1"/>
    </source>
</evidence>
<evidence type="ECO:0000313" key="2">
    <source>
        <dbReference type="Proteomes" id="UP001212997"/>
    </source>
</evidence>
<accession>A0AAD5YFB3</accession>
<dbReference type="InterPro" id="IPR032675">
    <property type="entry name" value="LRR_dom_sf"/>
</dbReference>
<dbReference type="Proteomes" id="UP001212997">
    <property type="component" value="Unassembled WGS sequence"/>
</dbReference>
<organism evidence="1 2">
    <name type="scientific">Meripilus lineatus</name>
    <dbReference type="NCBI Taxonomy" id="2056292"/>
    <lineage>
        <taxon>Eukaryota</taxon>
        <taxon>Fungi</taxon>
        <taxon>Dikarya</taxon>
        <taxon>Basidiomycota</taxon>
        <taxon>Agaricomycotina</taxon>
        <taxon>Agaricomycetes</taxon>
        <taxon>Polyporales</taxon>
        <taxon>Meripilaceae</taxon>
        <taxon>Meripilus</taxon>
    </lineage>
</organism>
<protein>
    <submittedName>
        <fullName evidence="1">Uncharacterized protein</fullName>
    </submittedName>
</protein>
<name>A0AAD5YFB3_9APHY</name>
<comment type="caution">
    <text evidence="1">The sequence shown here is derived from an EMBL/GenBank/DDBJ whole genome shotgun (WGS) entry which is preliminary data.</text>
</comment>